<keyword evidence="2" id="KW-1185">Reference proteome</keyword>
<evidence type="ECO:0000313" key="1">
    <source>
        <dbReference type="EMBL" id="KAJ8041129.1"/>
    </source>
</evidence>
<evidence type="ECO:0000313" key="2">
    <source>
        <dbReference type="Proteomes" id="UP001152320"/>
    </source>
</evidence>
<gene>
    <name evidence="1" type="ORF">HOLleu_11860</name>
</gene>
<accession>A0A9Q1HCL2</accession>
<dbReference type="EMBL" id="JAIZAY010000005">
    <property type="protein sequence ID" value="KAJ8041129.1"/>
    <property type="molecule type" value="Genomic_DNA"/>
</dbReference>
<proteinExistence type="predicted"/>
<dbReference type="AlphaFoldDB" id="A0A9Q1HCL2"/>
<name>A0A9Q1HCL2_HOLLE</name>
<reference evidence="1" key="1">
    <citation type="submission" date="2021-10" db="EMBL/GenBank/DDBJ databases">
        <title>Tropical sea cucumber genome reveals ecological adaptation and Cuvierian tubules defense mechanism.</title>
        <authorList>
            <person name="Chen T."/>
        </authorList>
    </citation>
    <scope>NUCLEOTIDE SEQUENCE</scope>
    <source>
        <strain evidence="1">Nanhai2018</strain>
        <tissue evidence="1">Muscle</tissue>
    </source>
</reference>
<organism evidence="1 2">
    <name type="scientific">Holothuria leucospilota</name>
    <name type="common">Black long sea cucumber</name>
    <name type="synonym">Mertensiothuria leucospilota</name>
    <dbReference type="NCBI Taxonomy" id="206669"/>
    <lineage>
        <taxon>Eukaryota</taxon>
        <taxon>Metazoa</taxon>
        <taxon>Echinodermata</taxon>
        <taxon>Eleutherozoa</taxon>
        <taxon>Echinozoa</taxon>
        <taxon>Holothuroidea</taxon>
        <taxon>Aspidochirotacea</taxon>
        <taxon>Aspidochirotida</taxon>
        <taxon>Holothuriidae</taxon>
        <taxon>Holothuria</taxon>
    </lineage>
</organism>
<sequence>MAAETIKSRIEHVDGGLQWVATGNPGRFCLIDLLPHGSDFTVRRFCTFPISFNPTFVYPGYSSLL</sequence>
<dbReference type="Proteomes" id="UP001152320">
    <property type="component" value="Chromosome 5"/>
</dbReference>
<comment type="caution">
    <text evidence="1">The sequence shown here is derived from an EMBL/GenBank/DDBJ whole genome shotgun (WGS) entry which is preliminary data.</text>
</comment>
<protein>
    <submittedName>
        <fullName evidence="1">Uncharacterized protein</fullName>
    </submittedName>
</protein>